<gene>
    <name evidence="2" type="ORF">LCGC14_0695370</name>
</gene>
<accession>A0A0F9T5I8</accession>
<evidence type="ECO:0000313" key="2">
    <source>
        <dbReference type="EMBL" id="KKN44226.1"/>
    </source>
</evidence>
<comment type="caution">
    <text evidence="2">The sequence shown here is derived from an EMBL/GenBank/DDBJ whole genome shotgun (WGS) entry which is preliminary data.</text>
</comment>
<feature type="compositionally biased region" description="Basic and acidic residues" evidence="1">
    <location>
        <begin position="217"/>
        <end position="232"/>
    </location>
</feature>
<feature type="region of interest" description="Disordered" evidence="1">
    <location>
        <begin position="1"/>
        <end position="54"/>
    </location>
</feature>
<evidence type="ECO:0000256" key="1">
    <source>
        <dbReference type="SAM" id="MobiDB-lite"/>
    </source>
</evidence>
<protein>
    <submittedName>
        <fullName evidence="2">Uncharacterized protein</fullName>
    </submittedName>
</protein>
<dbReference type="EMBL" id="LAZR01001462">
    <property type="protein sequence ID" value="KKN44226.1"/>
    <property type="molecule type" value="Genomic_DNA"/>
</dbReference>
<organism evidence="2">
    <name type="scientific">marine sediment metagenome</name>
    <dbReference type="NCBI Taxonomy" id="412755"/>
    <lineage>
        <taxon>unclassified sequences</taxon>
        <taxon>metagenomes</taxon>
        <taxon>ecological metagenomes</taxon>
    </lineage>
</organism>
<proteinExistence type="predicted"/>
<dbReference type="AlphaFoldDB" id="A0A0F9T5I8"/>
<feature type="region of interest" description="Disordered" evidence="1">
    <location>
        <begin position="217"/>
        <end position="270"/>
    </location>
</feature>
<sequence length="289" mass="30724">MADVEALDTPLIGDGDSQLPSTNGTGGDAVATVEAPTESDAAAKTDTPKDEPEVDYKAELEATQARLTKAENDLKSIQTGRQRTAERDDEIREIRLSVDAIKESNTALIKSMASGETDGLSAKLEQIDQDSQVKQAGSRLQRHGQVLLDNLIAAGNDSEGNQVVDVRNDARFAPIRSEWNRISEDAALEPSEKLTQLSTVVAQANLTMRGIDAEVSKKAVDEARNAGKRALEETGALDTDTGGRTGPSDGSAQGLLKKYNTGARVSKAEQTRIDEHLEALDDTPGSALG</sequence>
<name>A0A0F9T5I8_9ZZZZ</name>
<feature type="compositionally biased region" description="Basic and acidic residues" evidence="1">
    <location>
        <begin position="41"/>
        <end position="54"/>
    </location>
</feature>
<reference evidence="2" key="1">
    <citation type="journal article" date="2015" name="Nature">
        <title>Complex archaea that bridge the gap between prokaryotes and eukaryotes.</title>
        <authorList>
            <person name="Spang A."/>
            <person name="Saw J.H."/>
            <person name="Jorgensen S.L."/>
            <person name="Zaremba-Niedzwiedzka K."/>
            <person name="Martijn J."/>
            <person name="Lind A.E."/>
            <person name="van Eijk R."/>
            <person name="Schleper C."/>
            <person name="Guy L."/>
            <person name="Ettema T.J."/>
        </authorList>
    </citation>
    <scope>NUCLEOTIDE SEQUENCE</scope>
</reference>